<dbReference type="PANTHER" id="PTHR35399">
    <property type="entry name" value="SLR8030 PROTEIN"/>
    <property type="match status" value="1"/>
</dbReference>
<dbReference type="AlphaFoldDB" id="A0A918MW47"/>
<keyword evidence="3" id="KW-1185">Reference proteome</keyword>
<feature type="region of interest" description="Disordered" evidence="1">
    <location>
        <begin position="472"/>
        <end position="501"/>
    </location>
</feature>
<dbReference type="SUPFAM" id="SSF63829">
    <property type="entry name" value="Calcium-dependent phosphotriesterase"/>
    <property type="match status" value="1"/>
</dbReference>
<evidence type="ECO:0000313" key="2">
    <source>
        <dbReference type="EMBL" id="GGW78443.1"/>
    </source>
</evidence>
<evidence type="ECO:0000256" key="1">
    <source>
        <dbReference type="SAM" id="MobiDB-lite"/>
    </source>
</evidence>
<gene>
    <name evidence="2" type="ORF">GCM10011450_05430</name>
</gene>
<organism evidence="2 3">
    <name type="scientific">Advenella faeciporci</name>
    <dbReference type="NCBI Taxonomy" id="797535"/>
    <lineage>
        <taxon>Bacteria</taxon>
        <taxon>Pseudomonadati</taxon>
        <taxon>Pseudomonadota</taxon>
        <taxon>Betaproteobacteria</taxon>
        <taxon>Burkholderiales</taxon>
        <taxon>Alcaligenaceae</taxon>
    </lineage>
</organism>
<dbReference type="RefSeq" id="WP_189383906.1">
    <property type="nucleotide sequence ID" value="NZ_BAABFY010000057.1"/>
</dbReference>
<evidence type="ECO:0000313" key="3">
    <source>
        <dbReference type="Proteomes" id="UP000608345"/>
    </source>
</evidence>
<dbReference type="InterPro" id="IPR006311">
    <property type="entry name" value="TAT_signal"/>
</dbReference>
<reference evidence="2" key="2">
    <citation type="submission" date="2020-09" db="EMBL/GenBank/DDBJ databases">
        <authorList>
            <person name="Sun Q."/>
            <person name="Kim S."/>
        </authorList>
    </citation>
    <scope>NUCLEOTIDE SEQUENCE</scope>
    <source>
        <strain evidence="2">KCTC 23732</strain>
    </source>
</reference>
<dbReference type="Proteomes" id="UP000608345">
    <property type="component" value="Unassembled WGS sequence"/>
</dbReference>
<dbReference type="InterPro" id="IPR008557">
    <property type="entry name" value="PhoX"/>
</dbReference>
<accession>A0A918MW47</accession>
<proteinExistence type="predicted"/>
<dbReference type="PANTHER" id="PTHR35399:SF2">
    <property type="entry name" value="DUF839 DOMAIN-CONTAINING PROTEIN"/>
    <property type="match status" value="1"/>
</dbReference>
<protein>
    <submittedName>
        <fullName evidence="2">Transcriptional initiation protein Tat</fullName>
    </submittedName>
</protein>
<reference evidence="2" key="1">
    <citation type="journal article" date="2014" name="Int. J. Syst. Evol. Microbiol.">
        <title>Complete genome sequence of Corynebacterium casei LMG S-19264T (=DSM 44701T), isolated from a smear-ripened cheese.</title>
        <authorList>
            <consortium name="US DOE Joint Genome Institute (JGI-PGF)"/>
            <person name="Walter F."/>
            <person name="Albersmeier A."/>
            <person name="Kalinowski J."/>
            <person name="Ruckert C."/>
        </authorList>
    </citation>
    <scope>NUCLEOTIDE SEQUENCE</scope>
    <source>
        <strain evidence="2">KCTC 23732</strain>
    </source>
</reference>
<dbReference type="EMBL" id="BMYS01000002">
    <property type="protein sequence ID" value="GGW78443.1"/>
    <property type="molecule type" value="Genomic_DNA"/>
</dbReference>
<dbReference type="PROSITE" id="PS51318">
    <property type="entry name" value="TAT"/>
    <property type="match status" value="1"/>
</dbReference>
<feature type="region of interest" description="Disordered" evidence="1">
    <location>
        <begin position="638"/>
        <end position="678"/>
    </location>
</feature>
<name>A0A918MW47_9BURK</name>
<sequence length="692" mass="75842">MSDLDRDDIPSNNSKVESFNEILGKQQGRRGFLKASAGASTMAFFGLSLKTTAASAQPSVPGSAAAVPSMSFKAVAASTGDKIVVPEGYRYAVINRWGDPLFANSPKWKGDATDDSAAQAMQTGDNHDGMHYFPIDGSNTEGLLVTNHEYINPDYFFPANVRVAGENWNEDWVKKSQRAQGVSVKHIRYDGQNWKTVLDSNFNRSINALDTEMVLTGPAAGHDLLKTNADPSGTVVFGTFGNCGNGYTLWDTYLTCEENVTDYFGSLKEGVESNTLMQRYGVTTKASDESYRWETHDKRFDVAEEPNEWMRHGWIVEIDPFDPQSKPRKLTALGHFKHENAAMTLAADKRVVVYMGDDQRSEYIYKFVSDGKFDPANKAANRSLLDNGTLYVARFTDGEQVGNLKGKGKWIPLTLDTVGLDGKKLGELFKDQGELLVKTRLAADAVGATPMDRPEWIAVNPHTQAVYVTLTNNSDRGSDKERKGTNGLKHPGIDDANPRAKNPYGQIVRWNESGKDAAASEFDWDVFVLAGNPEVHKEPGNLMAGTQNVSAKNLFNSPDGLAFDKDGRLWIQTDGNFSDAGNFAGNGNNQMLVAIPETETGKGEIRRFLVGPSGSEVTGITWTPDYKTVFVNIQHPGEYGKHPRAPKVTPQEDPLAFSKWPMDDNEDKEGGGGRPRAATVVIWREDGGVVGA</sequence>
<dbReference type="Pfam" id="PF05787">
    <property type="entry name" value="PhoX"/>
    <property type="match status" value="1"/>
</dbReference>
<comment type="caution">
    <text evidence="2">The sequence shown here is derived from an EMBL/GenBank/DDBJ whole genome shotgun (WGS) entry which is preliminary data.</text>
</comment>